<evidence type="ECO:0000256" key="5">
    <source>
        <dbReference type="ARBA" id="ARBA00038359"/>
    </source>
</evidence>
<feature type="transmembrane region" description="Helical" evidence="6">
    <location>
        <begin position="92"/>
        <end position="115"/>
    </location>
</feature>
<comment type="subcellular location">
    <subcellularLocation>
        <location evidence="1">Membrane</location>
        <topology evidence="1">Multi-pass membrane protein</topology>
    </subcellularLocation>
</comment>
<dbReference type="InterPro" id="IPR049326">
    <property type="entry name" value="Rhodopsin_dom_fungi"/>
</dbReference>
<proteinExistence type="inferred from homology"/>
<evidence type="ECO:0000256" key="2">
    <source>
        <dbReference type="ARBA" id="ARBA00022692"/>
    </source>
</evidence>
<evidence type="ECO:0000313" key="8">
    <source>
        <dbReference type="EMBL" id="KAF2727304.1"/>
    </source>
</evidence>
<keyword evidence="3 6" id="KW-1133">Transmembrane helix</keyword>
<dbReference type="PANTHER" id="PTHR33048:SF47">
    <property type="entry name" value="INTEGRAL MEMBRANE PROTEIN-RELATED"/>
    <property type="match status" value="1"/>
</dbReference>
<keyword evidence="4 6" id="KW-0472">Membrane</keyword>
<dbReference type="AlphaFoldDB" id="A0A9P4UUL8"/>
<name>A0A9P4UUL8_9PLEO</name>
<comment type="similarity">
    <text evidence="5">Belongs to the SAT4 family.</text>
</comment>
<evidence type="ECO:0000313" key="9">
    <source>
        <dbReference type="Proteomes" id="UP000799444"/>
    </source>
</evidence>
<evidence type="ECO:0000256" key="3">
    <source>
        <dbReference type="ARBA" id="ARBA00022989"/>
    </source>
</evidence>
<evidence type="ECO:0000256" key="6">
    <source>
        <dbReference type="SAM" id="Phobius"/>
    </source>
</evidence>
<keyword evidence="2 6" id="KW-0812">Transmembrane</keyword>
<dbReference type="Proteomes" id="UP000799444">
    <property type="component" value="Unassembled WGS sequence"/>
</dbReference>
<dbReference type="EMBL" id="ML996340">
    <property type="protein sequence ID" value="KAF2727304.1"/>
    <property type="molecule type" value="Genomic_DNA"/>
</dbReference>
<dbReference type="GO" id="GO:0016020">
    <property type="term" value="C:membrane"/>
    <property type="evidence" value="ECO:0007669"/>
    <property type="project" value="UniProtKB-SubCell"/>
</dbReference>
<feature type="non-terminal residue" evidence="8">
    <location>
        <position position="1"/>
    </location>
</feature>
<sequence>ILLAAWMLFAGLWHPPAFFLEALALGVHQWDITVYQLTRQLFYFYILVIAFACTILLLKLSVILQVARIVLPLPTPGQCNPISTLNNRRPMFWLLHFFLACNIVFYIFLALYGAFRCSPISHAWNVAVADGKCADGQLVHIISAAIDTASDILIVILPQPIIWRLNIKTCKKLSLSAVFVTGILYVPSPSTRYRAACTCSAVRIYYATMLSLSPDKTYHIGIMGKWAEPELTFGFLAACMPVFPNFFRHLLGLPCIVNMTGRRKSSEEDDVGSSAAEQTQEVHREAHKKNADILVADVQCFEIVLHDPEANGEKGGGF</sequence>
<evidence type="ECO:0000256" key="1">
    <source>
        <dbReference type="ARBA" id="ARBA00004141"/>
    </source>
</evidence>
<accession>A0A9P4UUL8</accession>
<gene>
    <name evidence="8" type="ORF">EJ04DRAFT_595374</name>
</gene>
<dbReference type="InterPro" id="IPR052337">
    <property type="entry name" value="SAT4-like"/>
</dbReference>
<feature type="domain" description="Rhodopsin" evidence="7">
    <location>
        <begin position="2"/>
        <end position="248"/>
    </location>
</feature>
<reference evidence="8" key="1">
    <citation type="journal article" date="2020" name="Stud. Mycol.">
        <title>101 Dothideomycetes genomes: a test case for predicting lifestyles and emergence of pathogens.</title>
        <authorList>
            <person name="Haridas S."/>
            <person name="Albert R."/>
            <person name="Binder M."/>
            <person name="Bloem J."/>
            <person name="Labutti K."/>
            <person name="Salamov A."/>
            <person name="Andreopoulos B."/>
            <person name="Baker S."/>
            <person name="Barry K."/>
            <person name="Bills G."/>
            <person name="Bluhm B."/>
            <person name="Cannon C."/>
            <person name="Castanera R."/>
            <person name="Culley D."/>
            <person name="Daum C."/>
            <person name="Ezra D."/>
            <person name="Gonzalez J."/>
            <person name="Henrissat B."/>
            <person name="Kuo A."/>
            <person name="Liang C."/>
            <person name="Lipzen A."/>
            <person name="Lutzoni F."/>
            <person name="Magnuson J."/>
            <person name="Mondo S."/>
            <person name="Nolan M."/>
            <person name="Ohm R."/>
            <person name="Pangilinan J."/>
            <person name="Park H.-J."/>
            <person name="Ramirez L."/>
            <person name="Alfaro M."/>
            <person name="Sun H."/>
            <person name="Tritt A."/>
            <person name="Yoshinaga Y."/>
            <person name="Zwiers L.-H."/>
            <person name="Turgeon B."/>
            <person name="Goodwin S."/>
            <person name="Spatafora J."/>
            <person name="Crous P."/>
            <person name="Grigoriev I."/>
        </authorList>
    </citation>
    <scope>NUCLEOTIDE SEQUENCE</scope>
    <source>
        <strain evidence="8">CBS 125425</strain>
    </source>
</reference>
<dbReference type="Pfam" id="PF20684">
    <property type="entry name" value="Fung_rhodopsin"/>
    <property type="match status" value="1"/>
</dbReference>
<dbReference type="PANTHER" id="PTHR33048">
    <property type="entry name" value="PTH11-LIKE INTEGRAL MEMBRANE PROTEIN (AFU_ORTHOLOGUE AFUA_5G11245)"/>
    <property type="match status" value="1"/>
</dbReference>
<evidence type="ECO:0000256" key="4">
    <source>
        <dbReference type="ARBA" id="ARBA00023136"/>
    </source>
</evidence>
<protein>
    <recommendedName>
        <fullName evidence="7">Rhodopsin domain-containing protein</fullName>
    </recommendedName>
</protein>
<feature type="transmembrane region" description="Helical" evidence="6">
    <location>
        <begin position="42"/>
        <end position="71"/>
    </location>
</feature>
<comment type="caution">
    <text evidence="8">The sequence shown here is derived from an EMBL/GenBank/DDBJ whole genome shotgun (WGS) entry which is preliminary data.</text>
</comment>
<organism evidence="8 9">
    <name type="scientific">Polyplosphaeria fusca</name>
    <dbReference type="NCBI Taxonomy" id="682080"/>
    <lineage>
        <taxon>Eukaryota</taxon>
        <taxon>Fungi</taxon>
        <taxon>Dikarya</taxon>
        <taxon>Ascomycota</taxon>
        <taxon>Pezizomycotina</taxon>
        <taxon>Dothideomycetes</taxon>
        <taxon>Pleosporomycetidae</taxon>
        <taxon>Pleosporales</taxon>
        <taxon>Tetraplosphaeriaceae</taxon>
        <taxon>Polyplosphaeria</taxon>
    </lineage>
</organism>
<keyword evidence="9" id="KW-1185">Reference proteome</keyword>
<dbReference type="OrthoDB" id="4682787at2759"/>
<evidence type="ECO:0000259" key="7">
    <source>
        <dbReference type="Pfam" id="PF20684"/>
    </source>
</evidence>